<dbReference type="RefSeq" id="XP_033598555.1">
    <property type="nucleotide sequence ID" value="XM_033744395.1"/>
</dbReference>
<gene>
    <name evidence="1" type="ORF">EJ05DRAFT_478134</name>
</gene>
<accession>A0A6A6W258</accession>
<dbReference type="GeneID" id="54485449"/>
<dbReference type="EMBL" id="ML996576">
    <property type="protein sequence ID" value="KAF2756104.1"/>
    <property type="molecule type" value="Genomic_DNA"/>
</dbReference>
<keyword evidence="2" id="KW-1185">Reference proteome</keyword>
<proteinExistence type="predicted"/>
<dbReference type="AlphaFoldDB" id="A0A6A6W258"/>
<evidence type="ECO:0000313" key="1">
    <source>
        <dbReference type="EMBL" id="KAF2756104.1"/>
    </source>
</evidence>
<dbReference type="Pfam" id="PF21858">
    <property type="entry name" value="DUF6914"/>
    <property type="match status" value="1"/>
</dbReference>
<dbReference type="Proteomes" id="UP000799437">
    <property type="component" value="Unassembled WGS sequence"/>
</dbReference>
<sequence>MRYHARNRPLVGWEFEEVRVGDVRFTNTLLARVTIAKVVDERRLVELFRVIPVVNDDPNWRCRSWIQQALAAIAHDQSCVSSCELDWARIEAFARQYVAEKTAAGRYAEHEDMLKPKPTYDLLEEKETIA</sequence>
<name>A0A6A6W258_9PEZI</name>
<dbReference type="OrthoDB" id="2679825at2759"/>
<reference evidence="1" key="1">
    <citation type="journal article" date="2020" name="Stud. Mycol.">
        <title>101 Dothideomycetes genomes: a test case for predicting lifestyles and emergence of pathogens.</title>
        <authorList>
            <person name="Haridas S."/>
            <person name="Albert R."/>
            <person name="Binder M."/>
            <person name="Bloem J."/>
            <person name="Labutti K."/>
            <person name="Salamov A."/>
            <person name="Andreopoulos B."/>
            <person name="Baker S."/>
            <person name="Barry K."/>
            <person name="Bills G."/>
            <person name="Bluhm B."/>
            <person name="Cannon C."/>
            <person name="Castanera R."/>
            <person name="Culley D."/>
            <person name="Daum C."/>
            <person name="Ezra D."/>
            <person name="Gonzalez J."/>
            <person name="Henrissat B."/>
            <person name="Kuo A."/>
            <person name="Liang C."/>
            <person name="Lipzen A."/>
            <person name="Lutzoni F."/>
            <person name="Magnuson J."/>
            <person name="Mondo S."/>
            <person name="Nolan M."/>
            <person name="Ohm R."/>
            <person name="Pangilinan J."/>
            <person name="Park H.-J."/>
            <person name="Ramirez L."/>
            <person name="Alfaro M."/>
            <person name="Sun H."/>
            <person name="Tritt A."/>
            <person name="Yoshinaga Y."/>
            <person name="Zwiers L.-H."/>
            <person name="Turgeon B."/>
            <person name="Goodwin S."/>
            <person name="Spatafora J."/>
            <person name="Crous P."/>
            <person name="Grigoriev I."/>
        </authorList>
    </citation>
    <scope>NUCLEOTIDE SEQUENCE</scope>
    <source>
        <strain evidence="1">CBS 121739</strain>
    </source>
</reference>
<dbReference type="InterPro" id="IPR054208">
    <property type="entry name" value="DUF6914"/>
</dbReference>
<protein>
    <submittedName>
        <fullName evidence="1">Uncharacterized protein</fullName>
    </submittedName>
</protein>
<organism evidence="1 2">
    <name type="scientific">Pseudovirgaria hyperparasitica</name>
    <dbReference type="NCBI Taxonomy" id="470096"/>
    <lineage>
        <taxon>Eukaryota</taxon>
        <taxon>Fungi</taxon>
        <taxon>Dikarya</taxon>
        <taxon>Ascomycota</taxon>
        <taxon>Pezizomycotina</taxon>
        <taxon>Dothideomycetes</taxon>
        <taxon>Dothideomycetes incertae sedis</taxon>
        <taxon>Acrospermales</taxon>
        <taxon>Acrospermaceae</taxon>
        <taxon>Pseudovirgaria</taxon>
    </lineage>
</organism>
<evidence type="ECO:0000313" key="2">
    <source>
        <dbReference type="Proteomes" id="UP000799437"/>
    </source>
</evidence>